<evidence type="ECO:0000256" key="9">
    <source>
        <dbReference type="HAMAP-Rule" id="MF_01969"/>
    </source>
</evidence>
<keyword evidence="5 9" id="KW-0862">Zinc</keyword>
<evidence type="ECO:0000313" key="11">
    <source>
        <dbReference type="Proteomes" id="UP001156102"/>
    </source>
</evidence>
<dbReference type="EMBL" id="JANCLT010000014">
    <property type="protein sequence ID" value="MCP8970728.1"/>
    <property type="molecule type" value="Genomic_DNA"/>
</dbReference>
<evidence type="ECO:0000256" key="7">
    <source>
        <dbReference type="ARBA" id="ARBA00048496"/>
    </source>
</evidence>
<gene>
    <name evidence="9 10" type="primary">kynB</name>
    <name evidence="10" type="ORF">NK662_19610</name>
</gene>
<keyword evidence="6 9" id="KW-0823">Tryptophan catabolism</keyword>
<sequence length="207" mass="22656">MKKWIDISQPLHNRIAVWPGDTPFHYEVSWSKADSGSVNVGKLTMSTHTGTHADAPFHFTDDGQRILDLDLERFIGPARVVDVTAFSVLTAADLAGVPLEGVTRLLLKTRHSCNPQEFPSRILQLDPDVAPFLAEKGILLLGVDIPSVDLLDSKELPVHHALLASHVQIVENLVLDAVEPGDYEFIGLPLPLQDSDGSPIRAVLRPL</sequence>
<dbReference type="GO" id="GO:0004328">
    <property type="term" value="F:formamidase activity"/>
    <property type="evidence" value="ECO:0007669"/>
    <property type="project" value="InterPro"/>
</dbReference>
<feature type="binding site" evidence="9">
    <location>
        <position position="54"/>
    </location>
    <ligand>
        <name>Zn(2+)</name>
        <dbReference type="ChEBI" id="CHEBI:29105"/>
        <label>2</label>
    </ligand>
</feature>
<evidence type="ECO:0000256" key="2">
    <source>
        <dbReference type="ARBA" id="ARBA00011738"/>
    </source>
</evidence>
<dbReference type="AlphaFoldDB" id="A0AA41XBQ5"/>
<dbReference type="PANTHER" id="PTHR31118">
    <property type="entry name" value="CYCLASE-LIKE PROTEIN 2"/>
    <property type="match status" value="1"/>
</dbReference>
<comment type="caution">
    <text evidence="10">The sequence shown here is derived from an EMBL/GenBank/DDBJ whole genome shotgun (WGS) entry which is preliminary data.</text>
</comment>
<name>A0AA41XBQ5_9BACI</name>
<comment type="pathway">
    <text evidence="8 9">Amino-acid degradation; L-tryptophan degradation via kynurenine pathway; L-kynurenine from L-tryptophan: step 2/2.</text>
</comment>
<dbReference type="InterPro" id="IPR037175">
    <property type="entry name" value="KFase_sf"/>
</dbReference>
<dbReference type="EC" id="3.5.1.9" evidence="9"/>
<comment type="catalytic activity">
    <reaction evidence="7 9">
        <text>N-formyl-L-kynurenine + H2O = L-kynurenine + formate + H(+)</text>
        <dbReference type="Rhea" id="RHEA:13009"/>
        <dbReference type="ChEBI" id="CHEBI:15377"/>
        <dbReference type="ChEBI" id="CHEBI:15378"/>
        <dbReference type="ChEBI" id="CHEBI:15740"/>
        <dbReference type="ChEBI" id="CHEBI:57959"/>
        <dbReference type="ChEBI" id="CHEBI:58629"/>
        <dbReference type="EC" id="3.5.1.9"/>
    </reaction>
</comment>
<evidence type="ECO:0000256" key="3">
    <source>
        <dbReference type="ARBA" id="ARBA00022723"/>
    </source>
</evidence>
<dbReference type="InterPro" id="IPR007325">
    <property type="entry name" value="KFase/CYL"/>
</dbReference>
<comment type="similarity">
    <text evidence="9">Belongs to the Cyclase 1 superfamily. KynB family.</text>
</comment>
<evidence type="ECO:0000256" key="6">
    <source>
        <dbReference type="ARBA" id="ARBA00023079"/>
    </source>
</evidence>
<evidence type="ECO:0000256" key="5">
    <source>
        <dbReference type="ARBA" id="ARBA00022833"/>
    </source>
</evidence>
<dbReference type="NCBIfam" id="TIGR03035">
    <property type="entry name" value="trp_arylform"/>
    <property type="match status" value="1"/>
</dbReference>
<dbReference type="InterPro" id="IPR017484">
    <property type="entry name" value="Kynurenine_formamidase_bac"/>
</dbReference>
<feature type="binding site" evidence="9">
    <location>
        <position position="18"/>
    </location>
    <ligand>
        <name>substrate</name>
    </ligand>
</feature>
<dbReference type="Pfam" id="PF04199">
    <property type="entry name" value="Cyclase"/>
    <property type="match status" value="1"/>
</dbReference>
<dbReference type="GO" id="GO:0004061">
    <property type="term" value="F:arylformamidase activity"/>
    <property type="evidence" value="ECO:0007669"/>
    <property type="project" value="UniProtKB-UniRule"/>
</dbReference>
<dbReference type="GO" id="GO:0008270">
    <property type="term" value="F:zinc ion binding"/>
    <property type="evidence" value="ECO:0007669"/>
    <property type="project" value="UniProtKB-UniRule"/>
</dbReference>
<dbReference type="PANTHER" id="PTHR31118:SF32">
    <property type="entry name" value="KYNURENINE FORMAMIDASE"/>
    <property type="match status" value="1"/>
</dbReference>
<protein>
    <recommendedName>
        <fullName evidence="9">Kynurenine formamidase</fullName>
        <shortName evidence="9">KFA</shortName>
        <shortName evidence="9">KFase</shortName>
        <ecNumber evidence="9">3.5.1.9</ecNumber>
    </recommendedName>
    <alternativeName>
        <fullName evidence="9">Arylformamidase</fullName>
    </alternativeName>
    <alternativeName>
        <fullName evidence="9">N-formylkynurenine formamidase</fullName>
        <shortName evidence="9">FKF</shortName>
    </alternativeName>
</protein>
<dbReference type="HAMAP" id="MF_01969">
    <property type="entry name" value="KynB"/>
    <property type="match status" value="1"/>
</dbReference>
<keyword evidence="3 9" id="KW-0479">Metal-binding</keyword>
<evidence type="ECO:0000256" key="4">
    <source>
        <dbReference type="ARBA" id="ARBA00022801"/>
    </source>
</evidence>
<reference evidence="10" key="1">
    <citation type="submission" date="2022-07" db="EMBL/GenBank/DDBJ databases">
        <authorList>
            <person name="Li W.-J."/>
            <person name="Deng Q.-Q."/>
        </authorList>
    </citation>
    <scope>NUCLEOTIDE SEQUENCE</scope>
    <source>
        <strain evidence="10">SYSU M60031</strain>
    </source>
</reference>
<comment type="cofactor">
    <cofactor evidence="9">
        <name>Zn(2+)</name>
        <dbReference type="ChEBI" id="CHEBI:29105"/>
    </cofactor>
    <text evidence="9">Binds 2 zinc ions per subunit.</text>
</comment>
<feature type="binding site" evidence="9">
    <location>
        <position position="54"/>
    </location>
    <ligand>
        <name>Zn(2+)</name>
        <dbReference type="ChEBI" id="CHEBI:29105"/>
        <label>1</label>
    </ligand>
</feature>
<dbReference type="Proteomes" id="UP001156102">
    <property type="component" value="Unassembled WGS sequence"/>
</dbReference>
<keyword evidence="4 9" id="KW-0378">Hydrolase</keyword>
<comment type="subunit">
    <text evidence="2 9">Homodimer.</text>
</comment>
<dbReference type="GO" id="GO:0019441">
    <property type="term" value="P:L-tryptophan catabolic process to kynurenine"/>
    <property type="evidence" value="ECO:0007669"/>
    <property type="project" value="UniProtKB-UniRule"/>
</dbReference>
<dbReference type="FunFam" id="3.50.30.50:FF:000001">
    <property type="entry name" value="Kynurenine formamidase"/>
    <property type="match status" value="1"/>
</dbReference>
<dbReference type="RefSeq" id="WP_254760654.1">
    <property type="nucleotide sequence ID" value="NZ_JANCLT010000014.1"/>
</dbReference>
<feature type="active site" description="Proton donor/acceptor" evidence="9">
    <location>
        <position position="58"/>
    </location>
</feature>
<proteinExistence type="inferred from homology"/>
<keyword evidence="11" id="KW-1185">Reference proteome</keyword>
<feature type="binding site" evidence="9">
    <location>
        <position position="52"/>
    </location>
    <ligand>
        <name>Zn(2+)</name>
        <dbReference type="ChEBI" id="CHEBI:29105"/>
        <label>1</label>
    </ligand>
</feature>
<feature type="binding site" evidence="9">
    <location>
        <position position="159"/>
    </location>
    <ligand>
        <name>Zn(2+)</name>
        <dbReference type="ChEBI" id="CHEBI:29105"/>
        <label>2</label>
    </ligand>
</feature>
<feature type="binding site" evidence="9">
    <location>
        <position position="171"/>
    </location>
    <ligand>
        <name>Zn(2+)</name>
        <dbReference type="ChEBI" id="CHEBI:29105"/>
        <label>1</label>
    </ligand>
</feature>
<feature type="binding site" evidence="9">
    <location>
        <position position="48"/>
    </location>
    <ligand>
        <name>Zn(2+)</name>
        <dbReference type="ChEBI" id="CHEBI:29105"/>
        <label>1</label>
    </ligand>
</feature>
<evidence type="ECO:0000313" key="10">
    <source>
        <dbReference type="EMBL" id="MCP8970728.1"/>
    </source>
</evidence>
<dbReference type="SUPFAM" id="SSF102198">
    <property type="entry name" value="Putative cyclase"/>
    <property type="match status" value="1"/>
</dbReference>
<dbReference type="Gene3D" id="3.50.30.50">
    <property type="entry name" value="Putative cyclase"/>
    <property type="match status" value="1"/>
</dbReference>
<evidence type="ECO:0000256" key="8">
    <source>
        <dbReference type="ARBA" id="ARBA00060547"/>
    </source>
</evidence>
<feature type="binding site" evidence="9">
    <location>
        <position position="171"/>
    </location>
    <ligand>
        <name>Zn(2+)</name>
        <dbReference type="ChEBI" id="CHEBI:29105"/>
        <label>2</label>
    </ligand>
</feature>
<accession>A0AA41XBQ5</accession>
<organism evidence="10 11">
    <name type="scientific">Ectobacillus ponti</name>
    <dbReference type="NCBI Taxonomy" id="2961894"/>
    <lineage>
        <taxon>Bacteria</taxon>
        <taxon>Bacillati</taxon>
        <taxon>Bacillota</taxon>
        <taxon>Bacilli</taxon>
        <taxon>Bacillales</taxon>
        <taxon>Bacillaceae</taxon>
        <taxon>Ectobacillus</taxon>
    </lineage>
</organism>
<evidence type="ECO:0000256" key="1">
    <source>
        <dbReference type="ARBA" id="ARBA00002204"/>
    </source>
</evidence>
<comment type="function">
    <text evidence="1 9">Catalyzes the hydrolysis of N-formyl-L-kynurenine to L-kynurenine, the second step in the kynurenine pathway of tryptophan degradation.</text>
</comment>